<feature type="transmembrane region" description="Helical" evidence="1">
    <location>
        <begin position="328"/>
        <end position="346"/>
    </location>
</feature>
<gene>
    <name evidence="2" type="ORF">C7B43_08595</name>
</gene>
<feature type="transmembrane region" description="Helical" evidence="1">
    <location>
        <begin position="86"/>
        <end position="108"/>
    </location>
</feature>
<keyword evidence="1" id="KW-0812">Transmembrane</keyword>
<protein>
    <recommendedName>
        <fullName evidence="4">Glycosyltransferase RgtA/B/C/D-like domain-containing protein</fullName>
    </recommendedName>
</protein>
<feature type="transmembrane region" description="Helical" evidence="1">
    <location>
        <begin position="173"/>
        <end position="206"/>
    </location>
</feature>
<dbReference type="AlphaFoldDB" id="A0A2T2X4H8"/>
<evidence type="ECO:0000256" key="1">
    <source>
        <dbReference type="SAM" id="Phobius"/>
    </source>
</evidence>
<reference evidence="2 3" key="1">
    <citation type="journal article" date="2014" name="BMC Genomics">
        <title>Comparison of environmental and isolate Sulfobacillus genomes reveals diverse carbon, sulfur, nitrogen, and hydrogen metabolisms.</title>
        <authorList>
            <person name="Justice N.B."/>
            <person name="Norman A."/>
            <person name="Brown C.T."/>
            <person name="Singh A."/>
            <person name="Thomas B.C."/>
            <person name="Banfield J.F."/>
        </authorList>
    </citation>
    <scope>NUCLEOTIDE SEQUENCE [LARGE SCALE GENOMIC DNA]</scope>
    <source>
        <strain evidence="2">AMDSBA1</strain>
    </source>
</reference>
<name>A0A2T2X4H8_9FIRM</name>
<feature type="transmembrane region" description="Helical" evidence="1">
    <location>
        <begin position="212"/>
        <end position="231"/>
    </location>
</feature>
<feature type="transmembrane region" description="Helical" evidence="1">
    <location>
        <begin position="286"/>
        <end position="307"/>
    </location>
</feature>
<feature type="transmembrane region" description="Helical" evidence="1">
    <location>
        <begin position="115"/>
        <end position="132"/>
    </location>
</feature>
<comment type="caution">
    <text evidence="2">The sequence shown here is derived from an EMBL/GenBank/DDBJ whole genome shotgun (WGS) entry which is preliminary data.</text>
</comment>
<keyword evidence="1" id="KW-1133">Transmembrane helix</keyword>
<feature type="transmembrane region" description="Helical" evidence="1">
    <location>
        <begin position="16"/>
        <end position="38"/>
    </location>
</feature>
<organism evidence="2 3">
    <name type="scientific">Sulfobacillus benefaciens</name>
    <dbReference type="NCBI Taxonomy" id="453960"/>
    <lineage>
        <taxon>Bacteria</taxon>
        <taxon>Bacillati</taxon>
        <taxon>Bacillota</taxon>
        <taxon>Clostridia</taxon>
        <taxon>Eubacteriales</taxon>
        <taxon>Clostridiales Family XVII. Incertae Sedis</taxon>
        <taxon>Sulfobacillus</taxon>
    </lineage>
</organism>
<accession>A0A2T2X4H8</accession>
<evidence type="ECO:0000313" key="2">
    <source>
        <dbReference type="EMBL" id="PSR29389.1"/>
    </source>
</evidence>
<keyword evidence="1" id="KW-0472">Membrane</keyword>
<evidence type="ECO:0000313" key="3">
    <source>
        <dbReference type="Proteomes" id="UP000242699"/>
    </source>
</evidence>
<feature type="transmembrane region" description="Helical" evidence="1">
    <location>
        <begin position="243"/>
        <end position="266"/>
    </location>
</feature>
<evidence type="ECO:0008006" key="4">
    <source>
        <dbReference type="Google" id="ProtNLM"/>
    </source>
</evidence>
<proteinExistence type="predicted"/>
<feature type="transmembrane region" description="Helical" evidence="1">
    <location>
        <begin position="383"/>
        <end position="402"/>
    </location>
</feature>
<sequence length="547" mass="62592">MNSQSKQPSKYLRNRAWIIIILLLGLWLLSEGIAGWQYHPFRDDWFTLGYPNFWHGGSRWEFYLSYHLDSYRPLSFLVDIELLSRFWPHLTIVAAMILALMFWTVLLWRRALSQLWGLPFWGFAVLMLWLPLTDEGQYWITASVGIVLGLWFLGWAWVFLARFVQDELPTSRRIWWVVMTLAFLAADLCYEQYWFSVIGLMAVVALKYRRQWLPLLASPVLSLMLTAFWYLSHSSGMRDNGKVANHSVASVIHSLHLILPQIITIWGSEELDALKLGVHFDRVPGWWLILAAVLGLGAIVLAMADYMTGRAELANGPNGGTRAWNRPWSLIVGGIIWAVASYFPWLVTHYDWVADRSVTVAAPGIALVGEAILAYAGKIPWRLFRAAVIGVLTFLLVALLNLRAQDIMAYNAANAFSGKLGVRVLAILNQHHLKEGHLTVADPTWTFAPWTYTYHDHISTAWDANWAVHYMLADLSHGRNLYQVTELWPQDPEHKAPSFKDTGVILTPARPSLDMVTRMDVHQAVVVQYQDQFSSLRIVQVKWYHLP</sequence>
<dbReference type="EMBL" id="PXYT01000016">
    <property type="protein sequence ID" value="PSR29389.1"/>
    <property type="molecule type" value="Genomic_DNA"/>
</dbReference>
<feature type="transmembrane region" description="Helical" evidence="1">
    <location>
        <begin position="138"/>
        <end position="161"/>
    </location>
</feature>
<dbReference type="Proteomes" id="UP000242699">
    <property type="component" value="Unassembled WGS sequence"/>
</dbReference>
<feature type="transmembrane region" description="Helical" evidence="1">
    <location>
        <begin position="358"/>
        <end position="376"/>
    </location>
</feature>